<evidence type="ECO:0000256" key="3">
    <source>
        <dbReference type="ARBA" id="ARBA00005371"/>
    </source>
</evidence>
<evidence type="ECO:0000256" key="2">
    <source>
        <dbReference type="ARBA" id="ARBA00004408"/>
    </source>
</evidence>
<evidence type="ECO:0000256" key="8">
    <source>
        <dbReference type="ARBA" id="ARBA00042567"/>
    </source>
</evidence>
<dbReference type="Gene3D" id="2.30.30.140">
    <property type="match status" value="1"/>
</dbReference>
<keyword evidence="5" id="KW-0539">Nucleus</keyword>
<evidence type="ECO:0000256" key="4">
    <source>
        <dbReference type="ARBA" id="ARBA00022728"/>
    </source>
</evidence>
<keyword evidence="4" id="KW-0507">mRNA processing</keyword>
<evidence type="ECO:0000256" key="5">
    <source>
        <dbReference type="ARBA" id="ARBA00023242"/>
    </source>
</evidence>
<sequence>MASGLQSPEELQENLRQYKEQLAQVEQLLMMGSDEEMPGQDLQDMYQSLSEVIQLTEELLKDALEQQRAAGAAVAGLSAAAAAAVAAGVAGAEAAAGEAAAAADANPVAKIVTPPELNLPAILPASVADQIRKAQVRAALTGQAPAEWAIGAQCQAVYSADGQHYDATVEAISAAGNFIVVFEGYGNKEEVGLTGIRPRPGADEGYKGVAAPKRKRVEDEPVVNEIPKWLAIKETDDEKTKARKKKLLKSMKSKIRFQQKDLAQKQKQDSWQSFLKGKGSKKKTGFLTGSIKKGSIFSVPEGVNAKVGVVGSGRGMTEYGKKSRHEFEEADEEQ</sequence>
<dbReference type="EMBL" id="CM008963">
    <property type="protein sequence ID" value="PNW87044.1"/>
    <property type="molecule type" value="Genomic_DNA"/>
</dbReference>
<dbReference type="OMA" id="WAIGAQC"/>
<accession>A0A2K3E2P1</accession>
<keyword evidence="9" id="KW-0175">Coiled coil</keyword>
<name>A0A2K3E2P1_CHLRE</name>
<dbReference type="Proteomes" id="UP000006906">
    <property type="component" value="Chromosome 2"/>
</dbReference>
<evidence type="ECO:0000256" key="9">
    <source>
        <dbReference type="SAM" id="Coils"/>
    </source>
</evidence>
<dbReference type="Gramene" id="PNW87044">
    <property type="protein sequence ID" value="PNW87044"/>
    <property type="gene ID" value="CHLRE_02g106550v5"/>
</dbReference>
<feature type="coiled-coil region" evidence="9">
    <location>
        <begin position="8"/>
        <end position="66"/>
    </location>
</feature>
<dbReference type="OrthoDB" id="79171at2759"/>
<dbReference type="SMART" id="SM00333">
    <property type="entry name" value="TUDOR"/>
    <property type="match status" value="1"/>
</dbReference>
<dbReference type="GO" id="GO:0005681">
    <property type="term" value="C:spliceosomal complex"/>
    <property type="evidence" value="ECO:0007669"/>
    <property type="project" value="UniProtKB-KW"/>
</dbReference>
<keyword evidence="13" id="KW-1185">Reference proteome</keyword>
<dbReference type="PROSITE" id="PS50304">
    <property type="entry name" value="TUDOR"/>
    <property type="match status" value="1"/>
</dbReference>
<dbReference type="STRING" id="3055.A0A2K3E2P1"/>
<feature type="domain" description="Tudor" evidence="11">
    <location>
        <begin position="147"/>
        <end position="206"/>
    </location>
</feature>
<dbReference type="PANTHER" id="PTHR13681:SF26">
    <property type="entry name" value="SURVIVAL OF MOTOR NEURON-RELATED-SPLICING FACTOR 30"/>
    <property type="match status" value="1"/>
</dbReference>
<comment type="similarity">
    <text evidence="3">Belongs to the SMN family.</text>
</comment>
<evidence type="ECO:0000256" key="6">
    <source>
        <dbReference type="ARBA" id="ARBA00037618"/>
    </source>
</evidence>
<evidence type="ECO:0000313" key="13">
    <source>
        <dbReference type="Proteomes" id="UP000006906"/>
    </source>
</evidence>
<gene>
    <name evidence="12" type="ORF">CHLRE_02g106550v5</name>
</gene>
<keyword evidence="4" id="KW-0747">Spliceosome</keyword>
<dbReference type="GeneID" id="5725298"/>
<dbReference type="RefSeq" id="XP_042927445.1">
    <property type="nucleotide sequence ID" value="XM_043059811.1"/>
</dbReference>
<dbReference type="ExpressionAtlas" id="A0A2K3E2P1">
    <property type="expression patterns" value="baseline"/>
</dbReference>
<dbReference type="InterPro" id="IPR010304">
    <property type="entry name" value="SMN_Tudor"/>
</dbReference>
<reference evidence="12 13" key="1">
    <citation type="journal article" date="2007" name="Science">
        <title>The Chlamydomonas genome reveals the evolution of key animal and plant functions.</title>
        <authorList>
            <person name="Merchant S.S."/>
            <person name="Prochnik S.E."/>
            <person name="Vallon O."/>
            <person name="Harris E.H."/>
            <person name="Karpowicz S.J."/>
            <person name="Witman G.B."/>
            <person name="Terry A."/>
            <person name="Salamov A."/>
            <person name="Fritz-Laylin L.K."/>
            <person name="Marechal-Drouard L."/>
            <person name="Marshall W.F."/>
            <person name="Qu L.H."/>
            <person name="Nelson D.R."/>
            <person name="Sanderfoot A.A."/>
            <person name="Spalding M.H."/>
            <person name="Kapitonov V.V."/>
            <person name="Ren Q."/>
            <person name="Ferris P."/>
            <person name="Lindquist E."/>
            <person name="Shapiro H."/>
            <person name="Lucas S.M."/>
            <person name="Grimwood J."/>
            <person name="Schmutz J."/>
            <person name="Cardol P."/>
            <person name="Cerutti H."/>
            <person name="Chanfreau G."/>
            <person name="Chen C.L."/>
            <person name="Cognat V."/>
            <person name="Croft M.T."/>
            <person name="Dent R."/>
            <person name="Dutcher S."/>
            <person name="Fernandez E."/>
            <person name="Fukuzawa H."/>
            <person name="Gonzalez-Ballester D."/>
            <person name="Gonzalez-Halphen D."/>
            <person name="Hallmann A."/>
            <person name="Hanikenne M."/>
            <person name="Hippler M."/>
            <person name="Inwood W."/>
            <person name="Jabbari K."/>
            <person name="Kalanon M."/>
            <person name="Kuras R."/>
            <person name="Lefebvre P.A."/>
            <person name="Lemaire S.D."/>
            <person name="Lobanov A.V."/>
            <person name="Lohr M."/>
            <person name="Manuell A."/>
            <person name="Meier I."/>
            <person name="Mets L."/>
            <person name="Mittag M."/>
            <person name="Mittelmeier T."/>
            <person name="Moroney J.V."/>
            <person name="Moseley J."/>
            <person name="Napoli C."/>
            <person name="Nedelcu A.M."/>
            <person name="Niyogi K."/>
            <person name="Novoselov S.V."/>
            <person name="Paulsen I.T."/>
            <person name="Pazour G."/>
            <person name="Purton S."/>
            <person name="Ral J.P."/>
            <person name="Riano-Pachon D.M."/>
            <person name="Riekhof W."/>
            <person name="Rymarquis L."/>
            <person name="Schroda M."/>
            <person name="Stern D."/>
            <person name="Umen J."/>
            <person name="Willows R."/>
            <person name="Wilson N."/>
            <person name="Zimmer S.L."/>
            <person name="Allmer J."/>
            <person name="Balk J."/>
            <person name="Bisova K."/>
            <person name="Chen C.J."/>
            <person name="Elias M."/>
            <person name="Gendler K."/>
            <person name="Hauser C."/>
            <person name="Lamb M.R."/>
            <person name="Ledford H."/>
            <person name="Long J.C."/>
            <person name="Minagawa J."/>
            <person name="Page M.D."/>
            <person name="Pan J."/>
            <person name="Pootakham W."/>
            <person name="Roje S."/>
            <person name="Rose A."/>
            <person name="Stahlberg E."/>
            <person name="Terauchi A.M."/>
            <person name="Yang P."/>
            <person name="Ball S."/>
            <person name="Bowler C."/>
            <person name="Dieckmann C.L."/>
            <person name="Gladyshev V.N."/>
            <person name="Green P."/>
            <person name="Jorgensen R."/>
            <person name="Mayfield S."/>
            <person name="Mueller-Roeber B."/>
            <person name="Rajamani S."/>
            <person name="Sayre R.T."/>
            <person name="Brokstein P."/>
            <person name="Dubchak I."/>
            <person name="Goodstein D."/>
            <person name="Hornick L."/>
            <person name="Huang Y.W."/>
            <person name="Jhaveri J."/>
            <person name="Luo Y."/>
            <person name="Martinez D."/>
            <person name="Ngau W.C."/>
            <person name="Otillar B."/>
            <person name="Poliakov A."/>
            <person name="Porter A."/>
            <person name="Szajkowski L."/>
            <person name="Werner G."/>
            <person name="Zhou K."/>
            <person name="Grigoriev I.V."/>
            <person name="Rokhsar D.S."/>
            <person name="Grossman A.R."/>
        </authorList>
    </citation>
    <scope>NUCLEOTIDE SEQUENCE [LARGE SCALE GENOMIC DNA]</scope>
    <source>
        <strain evidence="13">CC-503</strain>
    </source>
</reference>
<comment type="subcellular location">
    <subcellularLocation>
        <location evidence="1">Nucleus speckle</location>
    </subcellularLocation>
    <subcellularLocation>
        <location evidence="2">Nucleus</location>
        <location evidence="2">Cajal body</location>
    </subcellularLocation>
</comment>
<dbReference type="InParanoid" id="A0A2K3E2P1"/>
<feature type="region of interest" description="Disordered" evidence="10">
    <location>
        <begin position="308"/>
        <end position="334"/>
    </location>
</feature>
<comment type="function">
    <text evidence="6">Involved in spliceosome assembly.</text>
</comment>
<dbReference type="GO" id="GO:0005634">
    <property type="term" value="C:nucleus"/>
    <property type="evidence" value="ECO:0000318"/>
    <property type="project" value="GO_Central"/>
</dbReference>
<dbReference type="GO" id="GO:0005737">
    <property type="term" value="C:cytoplasm"/>
    <property type="evidence" value="ECO:0007669"/>
    <property type="project" value="InterPro"/>
</dbReference>
<dbReference type="AlphaFoldDB" id="A0A2K3E2P1"/>
<evidence type="ECO:0000259" key="11">
    <source>
        <dbReference type="PROSITE" id="PS50304"/>
    </source>
</evidence>
<evidence type="ECO:0000256" key="1">
    <source>
        <dbReference type="ARBA" id="ARBA00004324"/>
    </source>
</evidence>
<protein>
    <recommendedName>
        <fullName evidence="7">Survival of motor neuron-related-splicing factor 30</fullName>
    </recommendedName>
    <alternativeName>
        <fullName evidence="8">Survival motor neuron domain-containing protein 1</fullName>
    </alternativeName>
</protein>
<dbReference type="InterPro" id="IPR002999">
    <property type="entry name" value="Tudor"/>
</dbReference>
<dbReference type="GO" id="GO:0003723">
    <property type="term" value="F:RNA binding"/>
    <property type="evidence" value="ECO:0007669"/>
    <property type="project" value="InterPro"/>
</dbReference>
<dbReference type="Pfam" id="PF06003">
    <property type="entry name" value="SMN_Tudor"/>
    <property type="match status" value="1"/>
</dbReference>
<dbReference type="SUPFAM" id="SSF63748">
    <property type="entry name" value="Tudor/PWWP/MBT"/>
    <property type="match status" value="1"/>
</dbReference>
<keyword evidence="4" id="KW-0508">mRNA splicing</keyword>
<dbReference type="GO" id="GO:0015030">
    <property type="term" value="C:Cajal body"/>
    <property type="evidence" value="ECO:0007669"/>
    <property type="project" value="UniProtKB-SubCell"/>
</dbReference>
<evidence type="ECO:0000313" key="12">
    <source>
        <dbReference type="EMBL" id="PNW87044.1"/>
    </source>
</evidence>
<dbReference type="KEGG" id="cre:CHLRE_02g106550v5"/>
<dbReference type="GO" id="GO:0006397">
    <property type="term" value="P:mRNA processing"/>
    <property type="evidence" value="ECO:0007669"/>
    <property type="project" value="InterPro"/>
</dbReference>
<evidence type="ECO:0000256" key="10">
    <source>
        <dbReference type="SAM" id="MobiDB-lite"/>
    </source>
</evidence>
<evidence type="ECO:0000256" key="7">
    <source>
        <dbReference type="ARBA" id="ARBA00041083"/>
    </source>
</evidence>
<dbReference type="PANTHER" id="PTHR13681">
    <property type="entry name" value="SURVIVAL OF MOTOR NEURON-RELATED-SPLICING FACTOR 30-RELATED"/>
    <property type="match status" value="1"/>
</dbReference>
<dbReference type="FunCoup" id="A0A2K3E2P1">
    <property type="interactions" value="1837"/>
</dbReference>
<organism evidence="12 13">
    <name type="scientific">Chlamydomonas reinhardtii</name>
    <name type="common">Chlamydomonas smithii</name>
    <dbReference type="NCBI Taxonomy" id="3055"/>
    <lineage>
        <taxon>Eukaryota</taxon>
        <taxon>Viridiplantae</taxon>
        <taxon>Chlorophyta</taxon>
        <taxon>core chlorophytes</taxon>
        <taxon>Chlorophyceae</taxon>
        <taxon>CS clade</taxon>
        <taxon>Chlamydomonadales</taxon>
        <taxon>Chlamydomonadaceae</taxon>
        <taxon>Chlamydomonas</taxon>
    </lineage>
</organism>
<proteinExistence type="inferred from homology"/>
<dbReference type="GO" id="GO:0016607">
    <property type="term" value="C:nuclear speck"/>
    <property type="evidence" value="ECO:0007669"/>
    <property type="project" value="UniProtKB-SubCell"/>
</dbReference>